<reference evidence="2 3" key="1">
    <citation type="submission" date="2024-10" db="EMBL/GenBank/DDBJ databases">
        <title>Updated reference genomes for cyclostephanoid diatoms.</title>
        <authorList>
            <person name="Roberts W.R."/>
            <person name="Alverson A.J."/>
        </authorList>
    </citation>
    <scope>NUCLEOTIDE SEQUENCE [LARGE SCALE GENOMIC DNA]</scope>
    <source>
        <strain evidence="2 3">AJA228-03</strain>
    </source>
</reference>
<name>A0ABD3R3G1_9STRA</name>
<feature type="domain" description="Fe2OG dioxygenase" evidence="1">
    <location>
        <begin position="750"/>
        <end position="862"/>
    </location>
</feature>
<dbReference type="EMBL" id="JALLPB020000653">
    <property type="protein sequence ID" value="KAL3807273.1"/>
    <property type="molecule type" value="Genomic_DNA"/>
</dbReference>
<protein>
    <recommendedName>
        <fullName evidence="1">Fe2OG dioxygenase domain-containing protein</fullName>
    </recommendedName>
</protein>
<keyword evidence="3" id="KW-1185">Reference proteome</keyword>
<accession>A0ABD3R3G1</accession>
<proteinExistence type="predicted"/>
<organism evidence="2 3">
    <name type="scientific">Cyclostephanos tholiformis</name>
    <dbReference type="NCBI Taxonomy" id="382380"/>
    <lineage>
        <taxon>Eukaryota</taxon>
        <taxon>Sar</taxon>
        <taxon>Stramenopiles</taxon>
        <taxon>Ochrophyta</taxon>
        <taxon>Bacillariophyta</taxon>
        <taxon>Coscinodiscophyceae</taxon>
        <taxon>Thalassiosirophycidae</taxon>
        <taxon>Stephanodiscales</taxon>
        <taxon>Stephanodiscaceae</taxon>
        <taxon>Cyclostephanos</taxon>
    </lineage>
</organism>
<dbReference type="AlphaFoldDB" id="A0ABD3R3G1"/>
<dbReference type="Gene3D" id="2.60.120.620">
    <property type="entry name" value="q2cbj1_9rhob like domain"/>
    <property type="match status" value="1"/>
</dbReference>
<evidence type="ECO:0000259" key="1">
    <source>
        <dbReference type="PROSITE" id="PS51471"/>
    </source>
</evidence>
<sequence length="1085" mass="119272">MKSCPMNATGISDRRSLSVTTMASLVSQLLLLLCATPRYSSFAPVILFDGSSFFSSRRHRVDRHRCYDDDDVGRGTRSFLPSPSFAATTVVEGGSFESKSSSDDDNDARREFSYAAMLKAVDESHYDEAERSCPYLDSELLYDATAQPRGTGDETMRGGSPRAAGYGSPYSFPAAPVLSDDAVRGLRWAARSYFMERAADGGGGDVNHVGSIDRVSLGDLLVMDGGGGGTTDPKWKESLDVAMMHIVYPSVRSGWPNHDAFSLPKYPTPDDRHDASRGHPVLTVTSASVFAAGGVPGAKAAMTTFERDPGLFVVHIDLGNDDDNRIEDDADNSSVMGALYMESLVDGECEMNSKLPIVGPLLPGQMVVHQSMQRTAAITVPSNVHDLKGGGRSTVDCSSRTHILKAAERTRHYALRLILTTMNCNGIDVIDGVRKVNTPPAEERSYRLRNYARFCRGEDRVRYLTLAGLLDLDDYENHLWLGFDYIARIDNPDYRCDLHQRLSDVNRAVFHLEKSAALCPTDSRIHFQLATAIGAKVDCEERLMLEGSDDQYHVTRSNITRDLTRMAQALERSAELESAAVKLGVNGIEDLAICLNALASTRCKLGEFDKALAALDRWAECGSIRSILASEDASVDMRKTPSYDWIQATDKKDGQKRNVAVKTVGDVPVFEPEDIALLRAAADKRFALAAGTQTSRYTMQYEGNSEVHLDDLCAGDPVLKSRMDRVLQEKVYPLVRSAFAEAKGADDDEPPLGPLCVYDSIFVRYNGDKAKAAGRRGASQPLHQDGGIYSVNIALNNAREEGNEHGFSGGGTFFEALTVGDGENIQLPSAPGHAIIHKTTQRHAGAPTTSGVRDILVIFLTARRAVISDNNENTWRIERAMRLQSIGKELDRDKLILSLRLARENDPTNSEVPYWHGVHLIQGDMNEESDDRWTEITQGVESLKLSTLLNPADARAHYHLGMAISARHKYAMRTKRAHLLPPAKEAGESVIDALETAIRLERKCTEAGCENGINISAAYLALGDFMARLKSYDRAITYLNQVEGIIGETGDMDKRWAQSMLEEVLSLTEYCKREAANKMEPSLVR</sequence>
<dbReference type="Gene3D" id="1.25.40.10">
    <property type="entry name" value="Tetratricopeptide repeat domain"/>
    <property type="match status" value="2"/>
</dbReference>
<dbReference type="SUPFAM" id="SSF48452">
    <property type="entry name" value="TPR-like"/>
    <property type="match status" value="2"/>
</dbReference>
<evidence type="ECO:0000313" key="2">
    <source>
        <dbReference type="EMBL" id="KAL3807273.1"/>
    </source>
</evidence>
<dbReference type="PROSITE" id="PS51471">
    <property type="entry name" value="FE2OG_OXY"/>
    <property type="match status" value="1"/>
</dbReference>
<dbReference type="InterPro" id="IPR005123">
    <property type="entry name" value="Oxoglu/Fe-dep_dioxygenase_dom"/>
</dbReference>
<gene>
    <name evidence="2" type="ORF">ACHAXA_004089</name>
</gene>
<comment type="caution">
    <text evidence="2">The sequence shown here is derived from an EMBL/GenBank/DDBJ whole genome shotgun (WGS) entry which is preliminary data.</text>
</comment>
<dbReference type="InterPro" id="IPR011990">
    <property type="entry name" value="TPR-like_helical_dom_sf"/>
</dbReference>
<dbReference type="Proteomes" id="UP001530377">
    <property type="component" value="Unassembled WGS sequence"/>
</dbReference>
<evidence type="ECO:0000313" key="3">
    <source>
        <dbReference type="Proteomes" id="UP001530377"/>
    </source>
</evidence>